<keyword evidence="8" id="KW-0808">Transferase</keyword>
<evidence type="ECO:0000256" key="15">
    <source>
        <dbReference type="ARBA" id="ARBA00022927"/>
    </source>
</evidence>
<dbReference type="InterPro" id="IPR022049">
    <property type="entry name" value="FAM69_kinase_dom"/>
</dbReference>
<dbReference type="PANTHER" id="PTHR46448">
    <property type="entry name" value="PROTEIN KINASE DOMAIN-CONTAINING PROTEIN"/>
    <property type="match status" value="1"/>
</dbReference>
<keyword evidence="6" id="KW-0964">Secreted</keyword>
<dbReference type="SUPFAM" id="SSF56112">
    <property type="entry name" value="Protein kinase-like (PK-like)"/>
    <property type="match status" value="1"/>
</dbReference>
<evidence type="ECO:0000256" key="21">
    <source>
        <dbReference type="ARBA" id="ARBA00078617"/>
    </source>
</evidence>
<evidence type="ECO:0000256" key="7">
    <source>
        <dbReference type="ARBA" id="ARBA00022553"/>
    </source>
</evidence>
<dbReference type="InterPro" id="IPR042983">
    <property type="entry name" value="PKDCC"/>
</dbReference>
<evidence type="ECO:0000256" key="6">
    <source>
        <dbReference type="ARBA" id="ARBA00022525"/>
    </source>
</evidence>
<dbReference type="GO" id="GO:0001503">
    <property type="term" value="P:ossification"/>
    <property type="evidence" value="ECO:0007669"/>
    <property type="project" value="UniProtKB-KW"/>
</dbReference>
<evidence type="ECO:0000256" key="24">
    <source>
        <dbReference type="ARBA" id="ARBA00082327"/>
    </source>
</evidence>
<keyword evidence="12" id="KW-0221">Differentiation</keyword>
<keyword evidence="11" id="KW-0418">Kinase</keyword>
<evidence type="ECO:0000256" key="12">
    <source>
        <dbReference type="ARBA" id="ARBA00022782"/>
    </source>
</evidence>
<feature type="domain" description="Protein kinase" evidence="25">
    <location>
        <begin position="119"/>
        <end position="474"/>
    </location>
</feature>
<keyword evidence="17" id="KW-0829">Tyrosine-protein kinase</keyword>
<evidence type="ECO:0000313" key="27">
    <source>
        <dbReference type="Proteomes" id="UP000829720"/>
    </source>
</evidence>
<evidence type="ECO:0000256" key="4">
    <source>
        <dbReference type="ARBA" id="ARBA00022448"/>
    </source>
</evidence>
<dbReference type="OrthoDB" id="4062651at2759"/>
<accession>A0A8T3DN42</accession>
<reference evidence="26" key="1">
    <citation type="submission" date="2021-01" db="EMBL/GenBank/DDBJ databases">
        <authorList>
            <person name="Zahm M."/>
            <person name="Roques C."/>
            <person name="Cabau C."/>
            <person name="Klopp C."/>
            <person name="Donnadieu C."/>
            <person name="Jouanno E."/>
            <person name="Lampietro C."/>
            <person name="Louis A."/>
            <person name="Herpin A."/>
            <person name="Echchiki A."/>
            <person name="Berthelot C."/>
            <person name="Parey E."/>
            <person name="Roest-Crollius H."/>
            <person name="Braasch I."/>
            <person name="Postlethwait J."/>
            <person name="Bobe J."/>
            <person name="Montfort J."/>
            <person name="Bouchez O."/>
            <person name="Begum T."/>
            <person name="Mejri S."/>
            <person name="Adams A."/>
            <person name="Chen W.-J."/>
            <person name="Guiguen Y."/>
        </authorList>
    </citation>
    <scope>NUCLEOTIDE SEQUENCE</scope>
    <source>
        <tissue evidence="26">Blood</tissue>
    </source>
</reference>
<evidence type="ECO:0000259" key="25">
    <source>
        <dbReference type="PROSITE" id="PS50011"/>
    </source>
</evidence>
<protein>
    <recommendedName>
        <fullName evidence="20">Extracellular tyrosine-protein kinase PKDCC</fullName>
        <ecNumber evidence="3">2.7.10.2</ecNumber>
    </recommendedName>
    <alternativeName>
        <fullName evidence="21">Protein kinase domain-containing protein, cytoplasmic</fullName>
    </alternativeName>
    <alternativeName>
        <fullName evidence="22">Protein kinase-like protein SgK493</fullName>
    </alternativeName>
    <alternativeName>
        <fullName evidence="23">Sugen kinase 493</fullName>
    </alternativeName>
    <alternativeName>
        <fullName evidence="24">Vertebrate lonesome kinase</fullName>
    </alternativeName>
</protein>
<dbReference type="GO" id="GO:0015031">
    <property type="term" value="P:protein transport"/>
    <property type="evidence" value="ECO:0007669"/>
    <property type="project" value="UniProtKB-KW"/>
</dbReference>
<dbReference type="Pfam" id="PF12260">
    <property type="entry name" value="PIP49_C"/>
    <property type="match status" value="1"/>
</dbReference>
<evidence type="ECO:0000256" key="17">
    <source>
        <dbReference type="ARBA" id="ARBA00023137"/>
    </source>
</evidence>
<evidence type="ECO:0000256" key="19">
    <source>
        <dbReference type="ARBA" id="ARBA00051942"/>
    </source>
</evidence>
<organism evidence="26 27">
    <name type="scientific">Albula goreensis</name>
    <dbReference type="NCBI Taxonomy" id="1534307"/>
    <lineage>
        <taxon>Eukaryota</taxon>
        <taxon>Metazoa</taxon>
        <taxon>Chordata</taxon>
        <taxon>Craniata</taxon>
        <taxon>Vertebrata</taxon>
        <taxon>Euteleostomi</taxon>
        <taxon>Actinopterygii</taxon>
        <taxon>Neopterygii</taxon>
        <taxon>Teleostei</taxon>
        <taxon>Albuliformes</taxon>
        <taxon>Albulidae</taxon>
        <taxon>Albula</taxon>
    </lineage>
</organism>
<evidence type="ECO:0000256" key="2">
    <source>
        <dbReference type="ARBA" id="ARBA00004613"/>
    </source>
</evidence>
<comment type="catalytic activity">
    <reaction evidence="19">
        <text>L-tyrosyl-[protein] + ATP = O-phospho-L-tyrosyl-[protein] + ADP + H(+)</text>
        <dbReference type="Rhea" id="RHEA:10596"/>
        <dbReference type="Rhea" id="RHEA-COMP:10136"/>
        <dbReference type="Rhea" id="RHEA-COMP:20101"/>
        <dbReference type="ChEBI" id="CHEBI:15378"/>
        <dbReference type="ChEBI" id="CHEBI:30616"/>
        <dbReference type="ChEBI" id="CHEBI:46858"/>
        <dbReference type="ChEBI" id="CHEBI:61978"/>
        <dbReference type="ChEBI" id="CHEBI:456216"/>
        <dbReference type="EC" id="2.7.10.2"/>
    </reaction>
    <physiologicalReaction direction="left-to-right" evidence="19">
        <dbReference type="Rhea" id="RHEA:10597"/>
    </physiologicalReaction>
</comment>
<dbReference type="EC" id="2.7.10.2" evidence="3"/>
<keyword evidence="14" id="KW-0892">Osteogenesis</keyword>
<dbReference type="GO" id="GO:0030154">
    <property type="term" value="P:cell differentiation"/>
    <property type="evidence" value="ECO:0007669"/>
    <property type="project" value="UniProtKB-KW"/>
</dbReference>
<evidence type="ECO:0000256" key="20">
    <source>
        <dbReference type="ARBA" id="ARBA00072258"/>
    </source>
</evidence>
<dbReference type="PANTHER" id="PTHR46448:SF2">
    <property type="entry name" value="PROTEIN KINASE DOMAIN-CONTAINING PROTEIN"/>
    <property type="match status" value="1"/>
</dbReference>
<keyword evidence="4" id="KW-0813">Transport</keyword>
<keyword evidence="5" id="KW-0217">Developmental protein</keyword>
<evidence type="ECO:0000256" key="22">
    <source>
        <dbReference type="ARBA" id="ARBA00079014"/>
    </source>
</evidence>
<proteinExistence type="predicted"/>
<evidence type="ECO:0000256" key="10">
    <source>
        <dbReference type="ARBA" id="ARBA00022741"/>
    </source>
</evidence>
<name>A0A8T3DN42_9TELE</name>
<keyword evidence="7" id="KW-0597">Phosphoprotein</keyword>
<comment type="subcellular location">
    <subcellularLocation>
        <location evidence="1">Golgi apparatus</location>
    </subcellularLocation>
    <subcellularLocation>
        <location evidence="2">Secreted</location>
    </subcellularLocation>
</comment>
<dbReference type="PROSITE" id="PS50011">
    <property type="entry name" value="PROTEIN_KINASE_DOM"/>
    <property type="match status" value="1"/>
</dbReference>
<dbReference type="AlphaFoldDB" id="A0A8T3DN42"/>
<evidence type="ECO:0000256" key="3">
    <source>
        <dbReference type="ARBA" id="ARBA00011903"/>
    </source>
</evidence>
<keyword evidence="15" id="KW-0653">Protein transport</keyword>
<dbReference type="GO" id="GO:0005524">
    <property type="term" value="F:ATP binding"/>
    <property type="evidence" value="ECO:0007669"/>
    <property type="project" value="UniProtKB-KW"/>
</dbReference>
<dbReference type="EMBL" id="JAERUA010000009">
    <property type="protein sequence ID" value="KAI1895665.1"/>
    <property type="molecule type" value="Genomic_DNA"/>
</dbReference>
<evidence type="ECO:0000256" key="13">
    <source>
        <dbReference type="ARBA" id="ARBA00022840"/>
    </source>
</evidence>
<keyword evidence="18" id="KW-0325">Glycoprotein</keyword>
<evidence type="ECO:0000256" key="14">
    <source>
        <dbReference type="ARBA" id="ARBA00022855"/>
    </source>
</evidence>
<dbReference type="GO" id="GO:0005576">
    <property type="term" value="C:extracellular region"/>
    <property type="evidence" value="ECO:0007669"/>
    <property type="project" value="UniProtKB-SubCell"/>
</dbReference>
<keyword evidence="10" id="KW-0547">Nucleotide-binding</keyword>
<keyword evidence="27" id="KW-1185">Reference proteome</keyword>
<evidence type="ECO:0000256" key="9">
    <source>
        <dbReference type="ARBA" id="ARBA00022729"/>
    </source>
</evidence>
<gene>
    <name evidence="26" type="ORF">AGOR_G00108560</name>
</gene>
<dbReference type="InterPro" id="IPR011009">
    <property type="entry name" value="Kinase-like_dom_sf"/>
</dbReference>
<evidence type="ECO:0000256" key="1">
    <source>
        <dbReference type="ARBA" id="ARBA00004555"/>
    </source>
</evidence>
<comment type="caution">
    <text evidence="26">The sequence shown here is derived from an EMBL/GenBank/DDBJ whole genome shotgun (WGS) entry which is preliminary data.</text>
</comment>
<evidence type="ECO:0000313" key="26">
    <source>
        <dbReference type="EMBL" id="KAI1895665.1"/>
    </source>
</evidence>
<keyword evidence="16" id="KW-0333">Golgi apparatus</keyword>
<evidence type="ECO:0000256" key="8">
    <source>
        <dbReference type="ARBA" id="ARBA00022679"/>
    </source>
</evidence>
<evidence type="ECO:0000256" key="5">
    <source>
        <dbReference type="ARBA" id="ARBA00022473"/>
    </source>
</evidence>
<evidence type="ECO:0000256" key="18">
    <source>
        <dbReference type="ARBA" id="ARBA00023180"/>
    </source>
</evidence>
<evidence type="ECO:0000256" key="11">
    <source>
        <dbReference type="ARBA" id="ARBA00022777"/>
    </source>
</evidence>
<dbReference type="FunFam" id="1.10.510.10:FF:000552">
    <property type="entry name" value="extracellular tyrosine-protein kinase PKDCC isoform X5"/>
    <property type="match status" value="1"/>
</dbReference>
<dbReference type="GO" id="GO:0001501">
    <property type="term" value="P:skeletal system development"/>
    <property type="evidence" value="ECO:0007669"/>
    <property type="project" value="TreeGrafter"/>
</dbReference>
<evidence type="ECO:0000256" key="23">
    <source>
        <dbReference type="ARBA" id="ARBA00080589"/>
    </source>
</evidence>
<keyword evidence="13" id="KW-0067">ATP-binding</keyword>
<dbReference type="GO" id="GO:0004715">
    <property type="term" value="F:non-membrane spanning protein tyrosine kinase activity"/>
    <property type="evidence" value="ECO:0007669"/>
    <property type="project" value="UniProtKB-EC"/>
</dbReference>
<dbReference type="Proteomes" id="UP000829720">
    <property type="component" value="Unassembled WGS sequence"/>
</dbReference>
<dbReference type="Gene3D" id="1.10.510.10">
    <property type="entry name" value="Transferase(Phosphotransferase) domain 1"/>
    <property type="match status" value="1"/>
</dbReference>
<dbReference type="GO" id="GO:0005794">
    <property type="term" value="C:Golgi apparatus"/>
    <property type="evidence" value="ECO:0007669"/>
    <property type="project" value="UniProtKB-SubCell"/>
</dbReference>
<keyword evidence="9" id="KW-0732">Signal</keyword>
<evidence type="ECO:0000256" key="16">
    <source>
        <dbReference type="ARBA" id="ARBA00023034"/>
    </source>
</evidence>
<sequence>MSSLNFPFCTIALLALLFITLTFFKDNWHILMLERGLTNEISDLDSVSRRYSLFKELNERRKELLPYYAASLKKFGALSKIDTQYFLSLKSERLAKTQENIITSEEITDAVGCEQLRYVKNVDFLGAGYTKTVIKGVLPMGFPVALKSVNEKGSDMRRCLEDFNDWDGCRELVSYKLIKEIVLLQRLRHPNIIKLQGHCQLNTQAGGVTAALEQGSPLQMIQLLQSPWEERFRVCLGLVRLLHYLSQSPLGPVALLDFQPRQFVMVAGELKLTDLDDASVEEPACQTDADCTLHFPLRNFSIPCSSGGVCQGLNEKRNLYNAYRYFFTYLLPHQAPSILRPLIDQIMNSSGELKRDVSSTRKAFEEILRLYKSGLYLENLPSSLIRDYTALRGVRASGGVAYRCWPSYSQQACLLSVHNASEAALICSSHPHCTSFTLGGQVTWTGRPLASFRGGFSDLLPDVNSVMYIKKAKA</sequence>
<dbReference type="InterPro" id="IPR000719">
    <property type="entry name" value="Prot_kinase_dom"/>
</dbReference>